<dbReference type="AlphaFoldDB" id="A0A6L5GU86"/>
<comment type="caution">
    <text evidence="1">The sequence shown here is derived from an EMBL/GenBank/DDBJ whole genome shotgun (WGS) entry which is preliminary data.</text>
</comment>
<name>A0A6L5GU86_9FIRM</name>
<reference evidence="1" key="1">
    <citation type="journal article" date="2020" name="Appl. Environ. Microbiol.">
        <title>Medium-Chain Fatty Acid Synthesis by 'Candidatus Weimeria bifida' gen. nov., sp. nov., and 'Candidatus Pseudoramibacter fermentans' sp. nov.</title>
        <authorList>
            <person name="Scarborough M.J."/>
            <person name="Myers K.S."/>
            <person name="Donohue T.J."/>
            <person name="Noguera D.R."/>
        </authorList>
    </citation>
    <scope>NUCLEOTIDE SEQUENCE</scope>
    <source>
        <strain evidence="1">EUB1.1</strain>
    </source>
</reference>
<keyword evidence="2" id="KW-1185">Reference proteome</keyword>
<sequence>MNSKKFPEQSKESATMIEAANDLLTEITELANSLDDVLDRYLGMYDFEAIEDSFWSDALEGIDVSKNNLINDLDDLAGSISPVLGLEKGTVDYETKDEIGR</sequence>
<protein>
    <submittedName>
        <fullName evidence="1">Uncharacterized protein</fullName>
    </submittedName>
</protein>
<evidence type="ECO:0000313" key="1">
    <source>
        <dbReference type="EMBL" id="MQM73642.1"/>
    </source>
</evidence>
<proteinExistence type="predicted"/>
<gene>
    <name evidence="1" type="ORF">FRC53_09575</name>
</gene>
<dbReference type="Proteomes" id="UP000473648">
    <property type="component" value="Unassembled WGS sequence"/>
</dbReference>
<dbReference type="EMBL" id="VOGB01000005">
    <property type="protein sequence ID" value="MQM73642.1"/>
    <property type="molecule type" value="Genomic_DNA"/>
</dbReference>
<organism evidence="1 2">
    <name type="scientific">Candidatus Pseudoramibacter fermentans</name>
    <dbReference type="NCBI Taxonomy" id="2594427"/>
    <lineage>
        <taxon>Bacteria</taxon>
        <taxon>Bacillati</taxon>
        <taxon>Bacillota</taxon>
        <taxon>Clostridia</taxon>
        <taxon>Eubacteriales</taxon>
        <taxon>Eubacteriaceae</taxon>
        <taxon>Pseudoramibacter</taxon>
    </lineage>
</organism>
<evidence type="ECO:0000313" key="2">
    <source>
        <dbReference type="Proteomes" id="UP000473648"/>
    </source>
</evidence>
<accession>A0A6L5GU86</accession>